<organism evidence="2 3">
    <name type="scientific">Qingrenia yutianensis</name>
    <dbReference type="NCBI Taxonomy" id="2763676"/>
    <lineage>
        <taxon>Bacteria</taxon>
        <taxon>Bacillati</taxon>
        <taxon>Bacillota</taxon>
        <taxon>Clostridia</taxon>
        <taxon>Eubacteriales</taxon>
        <taxon>Oscillospiraceae</taxon>
        <taxon>Qingrenia</taxon>
    </lineage>
</organism>
<dbReference type="PANTHER" id="PTHR35795:SF1">
    <property type="entry name" value="BIS(5'-NUCLEOSYL)-TETRAPHOSPHATASE, SYMMETRICAL"/>
    <property type="match status" value="1"/>
</dbReference>
<reference evidence="2" key="1">
    <citation type="submission" date="2020-08" db="EMBL/GenBank/DDBJ databases">
        <title>Genome public.</title>
        <authorList>
            <person name="Liu C."/>
            <person name="Sun Q."/>
        </authorList>
    </citation>
    <scope>NUCLEOTIDE SEQUENCE</scope>
    <source>
        <strain evidence="2">NSJ-50</strain>
    </source>
</reference>
<gene>
    <name evidence="2" type="ORF">H8706_00885</name>
</gene>
<name>A0A926ISD6_9FIRM</name>
<dbReference type="Pfam" id="PF01966">
    <property type="entry name" value="HD"/>
    <property type="match status" value="1"/>
</dbReference>
<comment type="caution">
    <text evidence="2">The sequence shown here is derived from an EMBL/GenBank/DDBJ whole genome shotgun (WGS) entry which is preliminary data.</text>
</comment>
<dbReference type="RefSeq" id="WP_178348464.1">
    <property type="nucleotide sequence ID" value="NZ_JACRTE010000001.1"/>
</dbReference>
<accession>A0A926ISD6</accession>
<dbReference type="PANTHER" id="PTHR35795">
    <property type="entry name" value="SLR1885 PROTEIN"/>
    <property type="match status" value="1"/>
</dbReference>
<keyword evidence="3" id="KW-1185">Reference proteome</keyword>
<evidence type="ECO:0000313" key="2">
    <source>
        <dbReference type="EMBL" id="MBC8595425.1"/>
    </source>
</evidence>
<dbReference type="InterPro" id="IPR051094">
    <property type="entry name" value="Diverse_Catalytic_Enzymes"/>
</dbReference>
<sequence length="393" mass="45716">MKRKTEYLSLSKELTEKIVHDLHYKSSGEIRRNPSHDIASVWRPAYVRDVEKILHSPYYNRYCDKTQVFSLYKNDDLTRRSLHVQLVSRIARNIGRILELDLDLIEAISLGHDIGHTPFGHAGEKFLSKIYHAQTSRYFCHNLHSVRVLDKIFAYNISLQTLDGILCHNGEVECDEYHPSNLKTFNEFDKNVEKCYTEKDYSVHLTPATLEGCVVRICDIIAYVGKDRQDAVKADVIPNDAVFDGGILGNFNAAIINNMIVSIIENSYGKDYIKIDKDIFAELSKSKNDNYNYIYLNNRVADINEKIIAPMFEKLYFKLLHDLKSGDKNTLVYKHHIDFVNQNRKYYGGENYIDTPPDDIVTDFIASMTDDYFVDIFEYYFPNDTTIHYKPYF</sequence>
<dbReference type="SUPFAM" id="SSF109604">
    <property type="entry name" value="HD-domain/PDEase-like"/>
    <property type="match status" value="1"/>
</dbReference>
<proteinExistence type="predicted"/>
<dbReference type="Proteomes" id="UP000647416">
    <property type="component" value="Unassembled WGS sequence"/>
</dbReference>
<protein>
    <submittedName>
        <fullName evidence="2">HD domain-containing protein</fullName>
    </submittedName>
</protein>
<dbReference type="InterPro" id="IPR006674">
    <property type="entry name" value="HD_domain"/>
</dbReference>
<dbReference type="EMBL" id="JACRTE010000001">
    <property type="protein sequence ID" value="MBC8595425.1"/>
    <property type="molecule type" value="Genomic_DNA"/>
</dbReference>
<dbReference type="AlphaFoldDB" id="A0A926ISD6"/>
<feature type="domain" description="HD" evidence="1">
    <location>
        <begin position="83"/>
        <end position="219"/>
    </location>
</feature>
<dbReference type="Gene3D" id="1.10.3210.10">
    <property type="entry name" value="Hypothetical protein af1432"/>
    <property type="match status" value="1"/>
</dbReference>
<dbReference type="CDD" id="cd00077">
    <property type="entry name" value="HDc"/>
    <property type="match status" value="1"/>
</dbReference>
<evidence type="ECO:0000259" key="1">
    <source>
        <dbReference type="Pfam" id="PF01966"/>
    </source>
</evidence>
<evidence type="ECO:0000313" key="3">
    <source>
        <dbReference type="Proteomes" id="UP000647416"/>
    </source>
</evidence>
<dbReference type="InterPro" id="IPR003607">
    <property type="entry name" value="HD/PDEase_dom"/>
</dbReference>